<keyword evidence="4" id="KW-0547">Nucleotide-binding</keyword>
<feature type="domain" description="Nucleoside phosphorylase" evidence="9">
    <location>
        <begin position="841"/>
        <end position="986"/>
    </location>
</feature>
<comment type="caution">
    <text evidence="11">The sequence shown here is derived from an EMBL/GenBank/DDBJ whole genome shotgun (WGS) entry which is preliminary data.</text>
</comment>
<dbReference type="Proteomes" id="UP001287286">
    <property type="component" value="Unassembled WGS sequence"/>
</dbReference>
<keyword evidence="12" id="KW-1185">Reference proteome</keyword>
<feature type="domain" description="Nucleoside phosphorylase" evidence="9">
    <location>
        <begin position="1073"/>
        <end position="1152"/>
    </location>
</feature>
<protein>
    <recommendedName>
        <fullName evidence="2">pyridoxal kinase</fullName>
        <ecNumber evidence="2">2.7.1.35</ecNumber>
    </recommendedName>
</protein>
<keyword evidence="8" id="KW-1133">Transmembrane helix</keyword>
<feature type="region of interest" description="Disordered" evidence="7">
    <location>
        <begin position="1458"/>
        <end position="1493"/>
    </location>
</feature>
<gene>
    <name evidence="11" type="ORF">Purlil1_7618</name>
</gene>
<feature type="region of interest" description="Disordered" evidence="7">
    <location>
        <begin position="1216"/>
        <end position="1247"/>
    </location>
</feature>
<keyword evidence="8" id="KW-0812">Transmembrane</keyword>
<evidence type="ECO:0000256" key="8">
    <source>
        <dbReference type="SAM" id="Phobius"/>
    </source>
</evidence>
<keyword evidence="6" id="KW-0067">ATP-binding</keyword>
<evidence type="ECO:0000256" key="4">
    <source>
        <dbReference type="ARBA" id="ARBA00022741"/>
    </source>
</evidence>
<comment type="similarity">
    <text evidence="1">Belongs to the pyridoxine kinase family.</text>
</comment>
<dbReference type="InterPro" id="IPR004625">
    <property type="entry name" value="PyrdxlKinase"/>
</dbReference>
<feature type="region of interest" description="Disordered" evidence="7">
    <location>
        <begin position="263"/>
        <end position="321"/>
    </location>
</feature>
<dbReference type="EC" id="2.7.1.35" evidence="2"/>
<evidence type="ECO:0000256" key="1">
    <source>
        <dbReference type="ARBA" id="ARBA00008805"/>
    </source>
</evidence>
<feature type="compositionally biased region" description="Basic and acidic residues" evidence="7">
    <location>
        <begin position="1234"/>
        <end position="1244"/>
    </location>
</feature>
<feature type="compositionally biased region" description="Basic and acidic residues" evidence="7">
    <location>
        <begin position="778"/>
        <end position="789"/>
    </location>
</feature>
<evidence type="ECO:0000256" key="2">
    <source>
        <dbReference type="ARBA" id="ARBA00012104"/>
    </source>
</evidence>
<dbReference type="Pfam" id="PF01048">
    <property type="entry name" value="PNP_UDP_1"/>
    <property type="match status" value="2"/>
</dbReference>
<feature type="domain" description="Pyridoxamine kinase/Phosphomethylpyrimidine kinase" evidence="10">
    <location>
        <begin position="1646"/>
        <end position="1785"/>
    </location>
</feature>
<dbReference type="InterPro" id="IPR029056">
    <property type="entry name" value="Ribokinase-like"/>
</dbReference>
<feature type="region of interest" description="Disordered" evidence="7">
    <location>
        <begin position="333"/>
        <end position="365"/>
    </location>
</feature>
<feature type="region of interest" description="Disordered" evidence="7">
    <location>
        <begin position="805"/>
        <end position="825"/>
    </location>
</feature>
<keyword evidence="8" id="KW-0472">Membrane</keyword>
<name>A0ABR0BVL0_PURLI</name>
<feature type="transmembrane region" description="Helical" evidence="8">
    <location>
        <begin position="12"/>
        <end position="33"/>
    </location>
</feature>
<evidence type="ECO:0000313" key="11">
    <source>
        <dbReference type="EMBL" id="KAK4088139.1"/>
    </source>
</evidence>
<evidence type="ECO:0000256" key="3">
    <source>
        <dbReference type="ARBA" id="ARBA00022679"/>
    </source>
</evidence>
<evidence type="ECO:0000259" key="9">
    <source>
        <dbReference type="Pfam" id="PF01048"/>
    </source>
</evidence>
<dbReference type="InterPro" id="IPR000845">
    <property type="entry name" value="Nucleoside_phosphorylase_d"/>
</dbReference>
<dbReference type="SUPFAM" id="SSF53167">
    <property type="entry name" value="Purine and uridine phosphorylases"/>
    <property type="match status" value="1"/>
</dbReference>
<dbReference type="CDD" id="cd01173">
    <property type="entry name" value="pyridoxal_pyridoxamine_kinase"/>
    <property type="match status" value="1"/>
</dbReference>
<dbReference type="InterPro" id="IPR035994">
    <property type="entry name" value="Nucleoside_phosphorylase_sf"/>
</dbReference>
<proteinExistence type="inferred from homology"/>
<dbReference type="InterPro" id="IPR013749">
    <property type="entry name" value="PM/HMP-P_kinase-1"/>
</dbReference>
<evidence type="ECO:0000259" key="10">
    <source>
        <dbReference type="Pfam" id="PF08543"/>
    </source>
</evidence>
<evidence type="ECO:0000313" key="12">
    <source>
        <dbReference type="Proteomes" id="UP001287286"/>
    </source>
</evidence>
<evidence type="ECO:0000256" key="6">
    <source>
        <dbReference type="ARBA" id="ARBA00022840"/>
    </source>
</evidence>
<keyword evidence="5" id="KW-0418">Kinase</keyword>
<dbReference type="Gene3D" id="3.40.50.1580">
    <property type="entry name" value="Nucleoside phosphorylase domain"/>
    <property type="match status" value="1"/>
</dbReference>
<organism evidence="11 12">
    <name type="scientific">Purpureocillium lilacinum</name>
    <name type="common">Paecilomyces lilacinus</name>
    <dbReference type="NCBI Taxonomy" id="33203"/>
    <lineage>
        <taxon>Eukaryota</taxon>
        <taxon>Fungi</taxon>
        <taxon>Dikarya</taxon>
        <taxon>Ascomycota</taxon>
        <taxon>Pezizomycotina</taxon>
        <taxon>Sordariomycetes</taxon>
        <taxon>Hypocreomycetidae</taxon>
        <taxon>Hypocreales</taxon>
        <taxon>Ophiocordycipitaceae</taxon>
        <taxon>Purpureocillium</taxon>
    </lineage>
</organism>
<evidence type="ECO:0000256" key="7">
    <source>
        <dbReference type="SAM" id="MobiDB-lite"/>
    </source>
</evidence>
<sequence length="1890" mass="208370">MGDTSATDWASAISSVIAATISIITVTTVYVAARQLLTEHRAYQMGLSQDTLGPWHDKVKKKQLLGLQQEISTPTITLAMLLKRDWTPNFVFPSGVHSTTPLGVVDTEKALAKAGWVNFVEALGLQPQDDKFYHMSAQPTLVNGIVPMRWAGKDLVGICAMLGFQSFEQRPSFKEPMKLPMQWSGPLGWLQFREGLNGCVVEFRRRADIANQLPPELHEFYGTQPWTPEPHCLIARLWRSTNGFMLEKRRALYLGGVDSRATKRVTKRTPKELENSSEKEFDDLMAEPQEARKVKTTKATGSPAAEPGATALPVPLADLDRRRREDDTLFDELMQTSSQEDAMKTLRNPNRARSKSQTDPDLSIEGPLKDLLQRMREKELGKMELLTPQQGLLSVVVQGELADSRGLDTSSCHEYGRVFVEHSEVNRETFPYRLGDLFMGRELLELMKEAMQLLKPDGFYFTPTNWLVSDVHEVYTHVEAVCDDPEKENGIFPKESDLAEWPDPQEDDTLLRHAMKLCNNFQHVRTHTYAYYTVGDMIAVAKASRSLRKTPDLTWAMLISPDLFGDLARAFGDPKNWDLLQAKVTCRSNILDCTALMKQCGISRKKGTKYANVTSNTDDSSTTLTPADTDQIMDYEVPLCPDRQFSGREVLASFLDVMITYFWTDKSWSTNVELYDHVIPQTITMWMGALGYPSLQFVHTESRAKSRGSLTNLRGRMVVWRGGYCASSYLDSLLAPLAVRDAWLTPATHGTTASIRVAVVACPGRLGWTRSGSVADKASTETRRDEPRSPTRSLGWLAHSSTIASEHPQASIKTPPNTRHAEPWRPLGTMAYSTRRRHVQVAIFCALDREYNAMASLLDNCLDTTGNDGYTIGILGKTLVVLVFMAGIGTGSAAWTGATVCKMFPGLRVVLLVGVCGGVPSAGSGREMLLGDVVVSTSILQYDRGSQLPHGFEIGQNVNCPLEGPLKRAVAMAATDEARAGLEKQAAALLDHLQASVRHDPDLSQRYSYPGAAQDILFEPGYHHRHHLASQNCARCLQCPRSPCERSKSLPCDEAGCSEARIVRRRRLDSKREAERLGPLRTVQAPMVHFGCVASGNKIMRSPKMRDEIARQHGVLAFEMEGAGISREMPCIIVKGVSDYADSHKNKEWQHFAAGTAACVAKALFVNHLEPKLGTGHSPIFCPSVTQERRLSWKPVLGGGLKVVARTVGSDMGGCAPSTTSSTCHGVSEGRAQSARDSHLRRPVGEAARGRGRQGWGWLSQRKEEFALPSRVGGRHALLRATDRPCNRQLGRALLTERASWIQRANGVDMQWFEAQHRHEGEIDGTHGSMVGRGAVRLKEAYDELRPSKALGSRDHLTKNAHMGRPQRVPVAAHSPIRIHILIPNPSLRSHGPGTARHPSLPVGRPRRALCRPPAFRWQGFLFHYLIISHRADVTRAVPVVAADAGGTVANHIQLRQDGEVNNDGSPPSPLPLPLPRANRPAAPTPPGHIQRTPTASTRAFAMSASPSIPATRVLAVASHPRPLVPMSMRALHGACDRERQLLTASPRCRYVGNKIAVFVLQSLGCDVAALNTVQFSNHTGYRQWTGTKVSAKEITDLYDGLRQSYLDDFDMMLSGYIPGAEAVVAVGNIAKELKVKNRDAPGRFFWVLDPVMGDNGKIYVAEDVVPAYKSLLPYADLILPNQFEAEYDPPLPCARLLSEVKITDMDSLSRAIQALHDKYHIPHVVITSVRLSAPDHPPDHLCVVGSSMDSRGQARLFKIVFPSIDCYFCGTGDMFGALITSRMREAVATAADADLGARASWLSGDDVPALELPLARATEKVLASMHEVLSRTRDGMPAVVERTRAAMTDGDLADESKAHYVKTKAAELQLVRNLDCLRAPATEFRAKAI</sequence>
<feature type="region of interest" description="Disordered" evidence="7">
    <location>
        <begin position="1385"/>
        <end position="1406"/>
    </location>
</feature>
<dbReference type="SUPFAM" id="SSF53613">
    <property type="entry name" value="Ribokinase-like"/>
    <property type="match status" value="1"/>
</dbReference>
<dbReference type="PANTHER" id="PTHR10534:SF2">
    <property type="entry name" value="PYRIDOXAL KINASE"/>
    <property type="match status" value="1"/>
</dbReference>
<reference evidence="11 12" key="1">
    <citation type="journal article" date="2024" name="Microbiol. Resour. Announc.">
        <title>Genome annotations for the ascomycete fungi Trichoderma harzianum, Trichoderma aggressivum, and Purpureocillium lilacinum.</title>
        <authorList>
            <person name="Beijen E.P.W."/>
            <person name="Ohm R.A."/>
        </authorList>
    </citation>
    <scope>NUCLEOTIDE SEQUENCE [LARGE SCALE GENOMIC DNA]</scope>
    <source>
        <strain evidence="11 12">CBS 150709</strain>
    </source>
</reference>
<evidence type="ECO:0000256" key="5">
    <source>
        <dbReference type="ARBA" id="ARBA00022777"/>
    </source>
</evidence>
<dbReference type="PANTHER" id="PTHR10534">
    <property type="entry name" value="PYRIDOXAL KINASE"/>
    <property type="match status" value="1"/>
</dbReference>
<feature type="region of interest" description="Disordered" evidence="7">
    <location>
        <begin position="773"/>
        <end position="793"/>
    </location>
</feature>
<feature type="compositionally biased region" description="Basic and acidic residues" evidence="7">
    <location>
        <begin position="269"/>
        <end position="279"/>
    </location>
</feature>
<keyword evidence="3" id="KW-0808">Transferase</keyword>
<accession>A0ABR0BVL0</accession>
<dbReference type="Gene3D" id="3.40.1190.20">
    <property type="match status" value="1"/>
</dbReference>
<dbReference type="EMBL" id="JAWRVI010000027">
    <property type="protein sequence ID" value="KAK4088139.1"/>
    <property type="molecule type" value="Genomic_DNA"/>
</dbReference>
<dbReference type="Pfam" id="PF08543">
    <property type="entry name" value="Phos_pyr_kin"/>
    <property type="match status" value="1"/>
</dbReference>